<proteinExistence type="predicted"/>
<gene>
    <name evidence="1" type="ORF">BP422_17945</name>
</gene>
<protein>
    <submittedName>
        <fullName evidence="1">Uncharacterized protein</fullName>
    </submittedName>
</protein>
<reference evidence="1 2" key="1">
    <citation type="submission" date="2016-11" db="EMBL/GenBank/DDBJ databases">
        <authorList>
            <person name="Jaros S."/>
            <person name="Januszkiewicz K."/>
            <person name="Wedrychowicz H."/>
        </authorList>
    </citation>
    <scope>NUCLEOTIDE SEQUENCE [LARGE SCALE GENOMIC DNA]</scope>
    <source>
        <strain evidence="1 2">NF2</strain>
    </source>
</reference>
<dbReference type="AlphaFoldDB" id="A0A220MJS7"/>
<organism evidence="1 2">
    <name type="scientific">Brevibacillus formosus</name>
    <dbReference type="NCBI Taxonomy" id="54913"/>
    <lineage>
        <taxon>Bacteria</taxon>
        <taxon>Bacillati</taxon>
        <taxon>Bacillota</taxon>
        <taxon>Bacilli</taxon>
        <taxon>Bacillales</taxon>
        <taxon>Paenibacillaceae</taxon>
        <taxon>Brevibacillus</taxon>
    </lineage>
</organism>
<sequence length="324" mass="38541">MLNPKKLEMAYKRYKENFTEGIRYEDIKEEYDDSKSEIIDIVEYNTIEKDHILLINLASIYSYHLSKWKNDVLANGGSQVEGLKNMQMVVFYQCMGQDLYKIRYPQMIVEYSFKGVLTSLIHFTMFGWEKEENILFDFIVDHFGGPLMEVNDDNKHTWFLLELYLKYRNKTIMGTNQKLHLTVKEKYKKAGLQCGLIPEDLDVYNEVLEKWPTPSSEEIENLVGKMVLYHSQLASEIGQLGEFGDFRYGFYPFEILFLLYVRKQMDLYAPKQFEELLMNTPEAKMVFGDPEPYPEWDPLLLQIDNFYRKNYPEYIPNKHVVLFR</sequence>
<evidence type="ECO:0000313" key="1">
    <source>
        <dbReference type="EMBL" id="ASJ55261.1"/>
    </source>
</evidence>
<name>A0A220MJS7_9BACL</name>
<dbReference type="RefSeq" id="WP_088908942.1">
    <property type="nucleotide sequence ID" value="NZ_CP018145.1"/>
</dbReference>
<dbReference type="Proteomes" id="UP000197781">
    <property type="component" value="Chromosome"/>
</dbReference>
<evidence type="ECO:0000313" key="2">
    <source>
        <dbReference type="Proteomes" id="UP000197781"/>
    </source>
</evidence>
<accession>A0A220MJS7</accession>
<dbReference type="EMBL" id="CP018145">
    <property type="protein sequence ID" value="ASJ55261.1"/>
    <property type="molecule type" value="Genomic_DNA"/>
</dbReference>
<dbReference type="KEGG" id="bfm:BP422_17945"/>